<dbReference type="GO" id="GO:0003723">
    <property type="term" value="F:RNA binding"/>
    <property type="evidence" value="ECO:0007669"/>
    <property type="project" value="UniProtKB-KW"/>
</dbReference>
<evidence type="ECO:0000256" key="19">
    <source>
        <dbReference type="ARBA" id="ARBA00049390"/>
    </source>
</evidence>
<evidence type="ECO:0000313" key="26">
    <source>
        <dbReference type="EnsemblMetazoa" id="CapteP209996"/>
    </source>
</evidence>
<dbReference type="CDD" id="cd15805">
    <property type="entry name" value="RIG-I_C"/>
    <property type="match status" value="1"/>
</dbReference>
<keyword evidence="7" id="KW-0399">Innate immunity</keyword>
<dbReference type="GO" id="GO:0005524">
    <property type="term" value="F:ATP binding"/>
    <property type="evidence" value="ECO:0007669"/>
    <property type="project" value="UniProtKB-KW"/>
</dbReference>
<protein>
    <recommendedName>
        <fullName evidence="3">RNA helicase</fullName>
        <ecNumber evidence="3">3.6.4.13</ecNumber>
    </recommendedName>
</protein>
<dbReference type="PROSITE" id="PS51789">
    <property type="entry name" value="RLR_CTR"/>
    <property type="match status" value="1"/>
</dbReference>
<accession>R7VEQ8</accession>
<dbReference type="InterPro" id="IPR038557">
    <property type="entry name" value="RLR_C_sf"/>
</dbReference>
<dbReference type="EC" id="3.6.4.13" evidence="3"/>
<feature type="coiled-coil region" evidence="20">
    <location>
        <begin position="521"/>
        <end position="548"/>
    </location>
</feature>
<comment type="catalytic activity">
    <reaction evidence="19">
        <text>ATP + H2O = ADP + phosphate + H(+)</text>
        <dbReference type="Rhea" id="RHEA:13065"/>
        <dbReference type="ChEBI" id="CHEBI:15377"/>
        <dbReference type="ChEBI" id="CHEBI:15378"/>
        <dbReference type="ChEBI" id="CHEBI:30616"/>
        <dbReference type="ChEBI" id="CHEBI:43474"/>
        <dbReference type="ChEBI" id="CHEBI:456216"/>
        <dbReference type="EC" id="3.6.4.13"/>
    </reaction>
    <physiologicalReaction direction="left-to-right" evidence="19">
        <dbReference type="Rhea" id="RHEA:13066"/>
    </physiologicalReaction>
</comment>
<evidence type="ECO:0000313" key="27">
    <source>
        <dbReference type="Proteomes" id="UP000014760"/>
    </source>
</evidence>
<dbReference type="SMART" id="SM00490">
    <property type="entry name" value="HELICc"/>
    <property type="match status" value="1"/>
</dbReference>
<dbReference type="Gene3D" id="1.20.1320.30">
    <property type="match status" value="1"/>
</dbReference>
<feature type="region of interest" description="Disordered" evidence="21">
    <location>
        <begin position="1"/>
        <end position="31"/>
    </location>
</feature>
<evidence type="ECO:0000256" key="13">
    <source>
        <dbReference type="ARBA" id="ARBA00022833"/>
    </source>
</evidence>
<dbReference type="HOGENOM" id="CLU_006888_2_0_1"/>
<feature type="compositionally biased region" description="Acidic residues" evidence="21">
    <location>
        <begin position="271"/>
        <end position="285"/>
    </location>
</feature>
<dbReference type="OMA" id="HEVYYKQ"/>
<dbReference type="AlphaFoldDB" id="R7VEQ8"/>
<feature type="domain" description="Helicase ATP-binding" evidence="22">
    <location>
        <begin position="300"/>
        <end position="473"/>
    </location>
</feature>
<keyword evidence="12" id="KW-0347">Helicase</keyword>
<evidence type="ECO:0000259" key="24">
    <source>
        <dbReference type="PROSITE" id="PS51789"/>
    </source>
</evidence>
<dbReference type="Pfam" id="PF11648">
    <property type="entry name" value="RIG-I_C-RD"/>
    <property type="match status" value="1"/>
</dbReference>
<keyword evidence="10" id="KW-0547">Nucleotide-binding</keyword>
<dbReference type="PANTHER" id="PTHR14074">
    <property type="entry name" value="HELICASE WITH DEATH DOMAIN-RELATED"/>
    <property type="match status" value="1"/>
</dbReference>
<keyword evidence="27" id="KW-1185">Reference proteome</keyword>
<dbReference type="SUPFAM" id="SSF52540">
    <property type="entry name" value="P-loop containing nucleoside triphosphate hydrolases"/>
    <property type="match status" value="2"/>
</dbReference>
<dbReference type="InterPro" id="IPR051363">
    <property type="entry name" value="RLR_Helicase"/>
</dbReference>
<dbReference type="GO" id="GO:0045087">
    <property type="term" value="P:innate immune response"/>
    <property type="evidence" value="ECO:0007669"/>
    <property type="project" value="UniProtKB-KW"/>
</dbReference>
<keyword evidence="13" id="KW-0862">Zinc</keyword>
<dbReference type="GO" id="GO:0003724">
    <property type="term" value="F:RNA helicase activity"/>
    <property type="evidence" value="ECO:0007669"/>
    <property type="project" value="UniProtKB-EC"/>
</dbReference>
<organism evidence="25">
    <name type="scientific">Capitella teleta</name>
    <name type="common">Polychaete worm</name>
    <dbReference type="NCBI Taxonomy" id="283909"/>
    <lineage>
        <taxon>Eukaryota</taxon>
        <taxon>Metazoa</taxon>
        <taxon>Spiralia</taxon>
        <taxon>Lophotrochozoa</taxon>
        <taxon>Annelida</taxon>
        <taxon>Polychaeta</taxon>
        <taxon>Sedentaria</taxon>
        <taxon>Scolecida</taxon>
        <taxon>Capitellidae</taxon>
        <taxon>Capitella</taxon>
    </lineage>
</organism>
<dbReference type="Pfam" id="PF18119">
    <property type="entry name" value="RIG-I_C"/>
    <property type="match status" value="1"/>
</dbReference>
<evidence type="ECO:0000256" key="20">
    <source>
        <dbReference type="SAM" id="Coils"/>
    </source>
</evidence>
<dbReference type="PROSITE" id="PS51194">
    <property type="entry name" value="HELICASE_CTER"/>
    <property type="match status" value="1"/>
</dbReference>
<evidence type="ECO:0000256" key="3">
    <source>
        <dbReference type="ARBA" id="ARBA00012552"/>
    </source>
</evidence>
<evidence type="ECO:0000256" key="4">
    <source>
        <dbReference type="ARBA" id="ARBA00022490"/>
    </source>
</evidence>
<evidence type="ECO:0000313" key="25">
    <source>
        <dbReference type="EMBL" id="ELU14771.1"/>
    </source>
</evidence>
<dbReference type="PANTHER" id="PTHR14074:SF16">
    <property type="entry name" value="ANTIVIRAL INNATE IMMUNE RESPONSE RECEPTOR RIG-I"/>
    <property type="match status" value="1"/>
</dbReference>
<dbReference type="InterPro" id="IPR031964">
    <property type="entry name" value="CARD_dom"/>
</dbReference>
<keyword evidence="16" id="KW-0391">Immunity</keyword>
<dbReference type="InterPro" id="IPR006935">
    <property type="entry name" value="Helicase/UvrB_N"/>
</dbReference>
<evidence type="ECO:0000256" key="7">
    <source>
        <dbReference type="ARBA" id="ARBA00022588"/>
    </source>
</evidence>
<reference evidence="27" key="1">
    <citation type="submission" date="2012-12" db="EMBL/GenBank/DDBJ databases">
        <authorList>
            <person name="Hellsten U."/>
            <person name="Grimwood J."/>
            <person name="Chapman J.A."/>
            <person name="Shapiro H."/>
            <person name="Aerts A."/>
            <person name="Otillar R.P."/>
            <person name="Terry A.Y."/>
            <person name="Boore J.L."/>
            <person name="Simakov O."/>
            <person name="Marletaz F."/>
            <person name="Cho S.-J."/>
            <person name="Edsinger-Gonzales E."/>
            <person name="Havlak P."/>
            <person name="Kuo D.-H."/>
            <person name="Larsson T."/>
            <person name="Lv J."/>
            <person name="Arendt D."/>
            <person name="Savage R."/>
            <person name="Osoegawa K."/>
            <person name="de Jong P."/>
            <person name="Lindberg D.R."/>
            <person name="Seaver E.C."/>
            <person name="Weisblat D.A."/>
            <person name="Putnam N.H."/>
            <person name="Grigoriev I.V."/>
            <person name="Rokhsar D.S."/>
        </authorList>
    </citation>
    <scope>NUCLEOTIDE SEQUENCE</scope>
    <source>
        <strain evidence="27">I ESC-2004</strain>
    </source>
</reference>
<keyword evidence="14" id="KW-0067">ATP-binding</keyword>
<evidence type="ECO:0000256" key="12">
    <source>
        <dbReference type="ARBA" id="ARBA00022806"/>
    </source>
</evidence>
<evidence type="ECO:0000256" key="18">
    <source>
        <dbReference type="ARBA" id="ARBA00023118"/>
    </source>
</evidence>
<evidence type="ECO:0000259" key="22">
    <source>
        <dbReference type="PROSITE" id="PS51192"/>
    </source>
</evidence>
<evidence type="ECO:0000256" key="10">
    <source>
        <dbReference type="ARBA" id="ARBA00022741"/>
    </source>
</evidence>
<reference evidence="26" key="3">
    <citation type="submission" date="2015-06" db="UniProtKB">
        <authorList>
            <consortium name="EnsemblMetazoa"/>
        </authorList>
    </citation>
    <scope>IDENTIFICATION</scope>
</reference>
<name>R7VEQ8_CAPTE</name>
<evidence type="ECO:0000256" key="6">
    <source>
        <dbReference type="ARBA" id="ARBA00022553"/>
    </source>
</evidence>
<gene>
    <name evidence="25" type="ORF">CAPTEDRAFT_209996</name>
</gene>
<keyword evidence="8" id="KW-0479">Metal-binding</keyword>
<feature type="region of interest" description="Disordered" evidence="21">
    <location>
        <begin position="262"/>
        <end position="285"/>
    </location>
</feature>
<evidence type="ECO:0000256" key="21">
    <source>
        <dbReference type="SAM" id="MobiDB-lite"/>
    </source>
</evidence>
<evidence type="ECO:0000256" key="5">
    <source>
        <dbReference type="ARBA" id="ARBA00022499"/>
    </source>
</evidence>
<dbReference type="Gene3D" id="2.170.150.30">
    <property type="entry name" value="RIG-I-like receptor, C-terminal regulatory domain"/>
    <property type="match status" value="1"/>
</dbReference>
<evidence type="ECO:0000256" key="17">
    <source>
        <dbReference type="ARBA" id="ARBA00022884"/>
    </source>
</evidence>
<feature type="domain" description="RLR CTR" evidence="24">
    <location>
        <begin position="858"/>
        <end position="984"/>
    </location>
</feature>
<evidence type="ECO:0000256" key="8">
    <source>
        <dbReference type="ARBA" id="ARBA00022723"/>
    </source>
</evidence>
<dbReference type="InterPro" id="IPR041204">
    <property type="entry name" value="RIG-I-like_C"/>
</dbReference>
<evidence type="ECO:0000256" key="11">
    <source>
        <dbReference type="ARBA" id="ARBA00022801"/>
    </source>
</evidence>
<comment type="similarity">
    <text evidence="2">Belongs to the helicase family. RLR subfamily.</text>
</comment>
<dbReference type="Pfam" id="PF00271">
    <property type="entry name" value="Helicase_C"/>
    <property type="match status" value="1"/>
</dbReference>
<evidence type="ECO:0000256" key="15">
    <source>
        <dbReference type="ARBA" id="ARBA00022843"/>
    </source>
</evidence>
<evidence type="ECO:0000256" key="9">
    <source>
        <dbReference type="ARBA" id="ARBA00022737"/>
    </source>
</evidence>
<evidence type="ECO:0000256" key="2">
    <source>
        <dbReference type="ARBA" id="ARBA00006866"/>
    </source>
</evidence>
<dbReference type="EMBL" id="KB294299">
    <property type="protein sequence ID" value="ELU14771.1"/>
    <property type="molecule type" value="Genomic_DNA"/>
</dbReference>
<reference evidence="25 27" key="2">
    <citation type="journal article" date="2013" name="Nature">
        <title>Insights into bilaterian evolution from three spiralian genomes.</title>
        <authorList>
            <person name="Simakov O."/>
            <person name="Marletaz F."/>
            <person name="Cho S.J."/>
            <person name="Edsinger-Gonzales E."/>
            <person name="Havlak P."/>
            <person name="Hellsten U."/>
            <person name="Kuo D.H."/>
            <person name="Larsson T."/>
            <person name="Lv J."/>
            <person name="Arendt D."/>
            <person name="Savage R."/>
            <person name="Osoegawa K."/>
            <person name="de Jong P."/>
            <person name="Grimwood J."/>
            <person name="Chapman J.A."/>
            <person name="Shapiro H."/>
            <person name="Aerts A."/>
            <person name="Otillar R.P."/>
            <person name="Terry A.Y."/>
            <person name="Boore J.L."/>
            <person name="Grigoriev I.V."/>
            <person name="Lindberg D.R."/>
            <person name="Seaver E.C."/>
            <person name="Weisblat D.A."/>
            <person name="Putnam N.H."/>
            <person name="Rokhsar D.S."/>
        </authorList>
    </citation>
    <scope>NUCLEOTIDE SEQUENCE</scope>
    <source>
        <strain evidence="25 27">I ESC-2004</strain>
    </source>
</reference>
<keyword evidence="5" id="KW-1017">Isopeptide bond</keyword>
<keyword evidence="9" id="KW-0677">Repeat</keyword>
<dbReference type="GO" id="GO:0003677">
    <property type="term" value="F:DNA binding"/>
    <property type="evidence" value="ECO:0007669"/>
    <property type="project" value="InterPro"/>
</dbReference>
<keyword evidence="6" id="KW-0597">Phosphoprotein</keyword>
<dbReference type="PROSITE" id="PS51192">
    <property type="entry name" value="HELICASE_ATP_BIND_1"/>
    <property type="match status" value="1"/>
</dbReference>
<evidence type="ECO:0000256" key="14">
    <source>
        <dbReference type="ARBA" id="ARBA00022840"/>
    </source>
</evidence>
<dbReference type="InterPro" id="IPR027417">
    <property type="entry name" value="P-loop_NTPase"/>
</dbReference>
<dbReference type="InterPro" id="IPR011029">
    <property type="entry name" value="DEATH-like_dom_sf"/>
</dbReference>
<dbReference type="GO" id="GO:0016787">
    <property type="term" value="F:hydrolase activity"/>
    <property type="evidence" value="ECO:0007669"/>
    <property type="project" value="UniProtKB-KW"/>
</dbReference>
<keyword evidence="17" id="KW-0694">RNA-binding</keyword>
<dbReference type="SMART" id="SM00487">
    <property type="entry name" value="DEXDc"/>
    <property type="match status" value="1"/>
</dbReference>
<dbReference type="Pfam" id="PF04851">
    <property type="entry name" value="ResIII"/>
    <property type="match status" value="1"/>
</dbReference>
<dbReference type="SMART" id="SM00382">
    <property type="entry name" value="AAA"/>
    <property type="match status" value="1"/>
</dbReference>
<sequence>MASFTFPKANPDDDCASSIFSSEDGDFERPEDMKKIDEQNRWLIDKVFRPILRDRIIPTNFLKHLRIIKEKGPDLVRLERNLPRPQVVDEILNSVLKSEKKQWFEVLLEALQKAGYAELKKLVLSSGQIQKKEMFHRLMQHCYDLLLDEACPEELVSDLLDAKVIDEDDANDVVNMICEDGSRAGMSLIMCRIAQHSATWFTDLTVALQSSKNHSLVEKLKHHVLPEEDVDKLKNSVNDLTLDGCQTQPKLELNILDAESSVVSNDRVPNEEDEDAEEATDEDEDIRTGIRLRSYQLELVNGVGDVKNSLIVAPTGCGKTFVAAEIIKQHMVKNPNSKVIFLVPTVALVQQQHDVLQSYSIPDARIKPISGEGSQINPLKNLIQRHNIMVMTPQILVNACDHASLLSFGIGLLIFDECHHSMKEHPYSKIMALYHDLKPLEGKMPPRIVGMTASVGVGKAKNEDDAIKHIIRLLANMDAHLVSVVDCKEDLAFCVNKPQENLVYLKKRNSDPFYVCIHEIMVTIENRIENYNKDLTKAQARLGKQEQIKPPAEKGSLLYKQWHSAFAKRLIVNVENESFHFDLVCCAEYLKIYNDALLINSDCRSLDALEYLKEKVKHLLEMRNRNRDQDSDRIHIKQWLAKLYTDKVEDLERFCDDPNNANPKLETLKKYILKKKREEEPMRCMVFCQTREICSSLVRWANSTDGLVDLRATFLTGSNAAADKKGLTSSQQNDVIKSFANGRHQLIFATTVAEEGLDIQACDNVIRYQYVTSMTARIQSRGRARKSEASFTLLATSKEAQRDEMNSIREEMQAEAIDVIMNMDEGEFKRRRDEEKRKQLYKRRMGAKGKEQQLKQERERLREQGKDHNLVCGKCKAYACPSDDLRVIEGVHHVVIEEDFNENCRIEPDPERKTYAGWEQTEKMFCINCGHYWGPRCRYLNQMYPVIKIEQFIIFTPQEEMLKIQKWKDCPFYIEKYQLSMNDDA</sequence>
<dbReference type="InterPro" id="IPR003593">
    <property type="entry name" value="AAA+_ATPase"/>
</dbReference>
<keyword evidence="18" id="KW-0051">Antiviral defense</keyword>
<dbReference type="GO" id="GO:0005737">
    <property type="term" value="C:cytoplasm"/>
    <property type="evidence" value="ECO:0007669"/>
    <property type="project" value="UniProtKB-SubCell"/>
</dbReference>
<feature type="domain" description="Helicase C-terminal" evidence="23">
    <location>
        <begin position="667"/>
        <end position="827"/>
    </location>
</feature>
<dbReference type="Proteomes" id="UP000014760">
    <property type="component" value="Unassembled WGS sequence"/>
</dbReference>
<dbReference type="OrthoDB" id="416741at2759"/>
<dbReference type="InterPro" id="IPR001650">
    <property type="entry name" value="Helicase_C-like"/>
</dbReference>
<dbReference type="EMBL" id="AMQN01004746">
    <property type="status" value="NOT_ANNOTATED_CDS"/>
    <property type="molecule type" value="Genomic_DNA"/>
</dbReference>
<dbReference type="InterPro" id="IPR014001">
    <property type="entry name" value="Helicase_ATP-bd"/>
</dbReference>
<dbReference type="EnsemblMetazoa" id="CapteT209996">
    <property type="protein sequence ID" value="CapteP209996"/>
    <property type="gene ID" value="CapteG209996"/>
</dbReference>
<proteinExistence type="inferred from homology"/>
<dbReference type="Pfam" id="PF16739">
    <property type="entry name" value="CARD_2"/>
    <property type="match status" value="1"/>
</dbReference>
<keyword evidence="15" id="KW-0832">Ubl conjugation</keyword>
<dbReference type="STRING" id="283909.R7VEQ8"/>
<comment type="subcellular location">
    <subcellularLocation>
        <location evidence="1">Cytoplasm</location>
    </subcellularLocation>
</comment>
<keyword evidence="11" id="KW-0378">Hydrolase</keyword>
<evidence type="ECO:0000259" key="23">
    <source>
        <dbReference type="PROSITE" id="PS51194"/>
    </source>
</evidence>
<dbReference type="GO" id="GO:0046872">
    <property type="term" value="F:metal ion binding"/>
    <property type="evidence" value="ECO:0007669"/>
    <property type="project" value="UniProtKB-KW"/>
</dbReference>
<evidence type="ECO:0000256" key="16">
    <source>
        <dbReference type="ARBA" id="ARBA00022859"/>
    </source>
</evidence>
<evidence type="ECO:0000256" key="1">
    <source>
        <dbReference type="ARBA" id="ARBA00004496"/>
    </source>
</evidence>
<dbReference type="InterPro" id="IPR021673">
    <property type="entry name" value="RLR_CTR"/>
</dbReference>
<dbReference type="GO" id="GO:0051607">
    <property type="term" value="P:defense response to virus"/>
    <property type="evidence" value="ECO:0007669"/>
    <property type="project" value="UniProtKB-KW"/>
</dbReference>
<dbReference type="Gene3D" id="3.40.50.300">
    <property type="entry name" value="P-loop containing nucleotide triphosphate hydrolases"/>
    <property type="match status" value="2"/>
</dbReference>
<dbReference type="Gene3D" id="1.10.533.10">
    <property type="entry name" value="Death Domain, Fas"/>
    <property type="match status" value="2"/>
</dbReference>
<keyword evidence="20" id="KW-0175">Coiled coil</keyword>
<keyword evidence="4" id="KW-0963">Cytoplasm</keyword>